<dbReference type="EMBL" id="JAUOPG010000002">
    <property type="protein sequence ID" value="MDO6452479.1"/>
    <property type="molecule type" value="Genomic_DNA"/>
</dbReference>
<gene>
    <name evidence="1" type="ORF">Q4490_02770</name>
</gene>
<dbReference type="AlphaFoldDB" id="A0AAW7XGT1"/>
<sequence length="158" mass="18273">MKLSIVLALNLCLVGCGLVSKKTTTDQLYGVYDRSKESSTDQQALYSPDLWETLQNSKAHSNKEDFSAALANYPFEMRNEISHSEVVDHDYGCLMVQGNNQDSIPMDYYLTFAKENNAWIINDITVKYYLDGTERYLSEPVCDEEVRMERWVEWMQSK</sequence>
<dbReference type="RefSeq" id="WP_303548502.1">
    <property type="nucleotide sequence ID" value="NZ_JAUOPG010000002.1"/>
</dbReference>
<name>A0AAW7XGT1_9GAMM</name>
<proteinExistence type="predicted"/>
<evidence type="ECO:0008006" key="3">
    <source>
        <dbReference type="Google" id="ProtNLM"/>
    </source>
</evidence>
<protein>
    <recommendedName>
        <fullName evidence="3">DUF3828 domain-containing protein</fullName>
    </recommendedName>
</protein>
<evidence type="ECO:0000313" key="2">
    <source>
        <dbReference type="Proteomes" id="UP001169862"/>
    </source>
</evidence>
<dbReference type="Proteomes" id="UP001169862">
    <property type="component" value="Unassembled WGS sequence"/>
</dbReference>
<accession>A0AAW7XGT1</accession>
<comment type="caution">
    <text evidence="1">The sequence shown here is derived from an EMBL/GenBank/DDBJ whole genome shotgun (WGS) entry which is preliminary data.</text>
</comment>
<evidence type="ECO:0000313" key="1">
    <source>
        <dbReference type="EMBL" id="MDO6452479.1"/>
    </source>
</evidence>
<organism evidence="1 2">
    <name type="scientific">Neptunomonas phycophila</name>
    <dbReference type="NCBI Taxonomy" id="1572645"/>
    <lineage>
        <taxon>Bacteria</taxon>
        <taxon>Pseudomonadati</taxon>
        <taxon>Pseudomonadota</taxon>
        <taxon>Gammaproteobacteria</taxon>
        <taxon>Oceanospirillales</taxon>
        <taxon>Oceanospirillaceae</taxon>
        <taxon>Neptunomonas</taxon>
    </lineage>
</organism>
<reference evidence="1" key="1">
    <citation type="submission" date="2023-07" db="EMBL/GenBank/DDBJ databases">
        <title>Genome content predicts the carbon catabolic preferences of heterotrophic bacteria.</title>
        <authorList>
            <person name="Gralka M."/>
        </authorList>
    </citation>
    <scope>NUCLEOTIDE SEQUENCE</scope>
    <source>
        <strain evidence="1">I2M16</strain>
    </source>
</reference>